<evidence type="ECO:0000256" key="7">
    <source>
        <dbReference type="ARBA" id="ARBA00022777"/>
    </source>
</evidence>
<evidence type="ECO:0000256" key="12">
    <source>
        <dbReference type="ARBA" id="ARBA00037982"/>
    </source>
</evidence>
<evidence type="ECO:0000256" key="10">
    <source>
        <dbReference type="ARBA" id="ARBA00023157"/>
    </source>
</evidence>
<dbReference type="PANTHER" id="PTHR11042:SF160">
    <property type="entry name" value="EUKARYOTIC TRANSLATION INITIATION FACTOR 2-ALPHA KINASE 1"/>
    <property type="match status" value="1"/>
</dbReference>
<dbReference type="GO" id="GO:0005634">
    <property type="term" value="C:nucleus"/>
    <property type="evidence" value="ECO:0007669"/>
    <property type="project" value="TreeGrafter"/>
</dbReference>
<evidence type="ECO:0000256" key="6">
    <source>
        <dbReference type="ARBA" id="ARBA00022741"/>
    </source>
</evidence>
<keyword evidence="7 23" id="KW-0418">Kinase</keyword>
<evidence type="ECO:0000256" key="2">
    <source>
        <dbReference type="ARBA" id="ARBA00022527"/>
    </source>
</evidence>
<evidence type="ECO:0000256" key="19">
    <source>
        <dbReference type="PROSITE-ProRule" id="PRU10141"/>
    </source>
</evidence>
<keyword evidence="10" id="KW-1015">Disulfide bond</keyword>
<comment type="caution">
    <text evidence="23">The sequence shown here is derived from an EMBL/GenBank/DDBJ whole genome shotgun (WGS) entry which is preliminary data.</text>
</comment>
<evidence type="ECO:0000256" key="11">
    <source>
        <dbReference type="ARBA" id="ARBA00023193"/>
    </source>
</evidence>
<keyword evidence="23" id="KW-0648">Protein biosynthesis</keyword>
<comment type="catalytic activity">
    <reaction evidence="17">
        <text>L-threonyl-[protein] + ATP = O-phospho-L-threonyl-[protein] + ADP + H(+)</text>
        <dbReference type="Rhea" id="RHEA:46608"/>
        <dbReference type="Rhea" id="RHEA-COMP:11060"/>
        <dbReference type="Rhea" id="RHEA-COMP:11605"/>
        <dbReference type="ChEBI" id="CHEBI:15378"/>
        <dbReference type="ChEBI" id="CHEBI:30013"/>
        <dbReference type="ChEBI" id="CHEBI:30616"/>
        <dbReference type="ChEBI" id="CHEBI:61977"/>
        <dbReference type="ChEBI" id="CHEBI:456216"/>
        <dbReference type="EC" id="2.7.11.1"/>
    </reaction>
    <physiologicalReaction direction="left-to-right" evidence="17">
        <dbReference type="Rhea" id="RHEA:46609"/>
    </physiologicalReaction>
</comment>
<dbReference type="SMART" id="SM00220">
    <property type="entry name" value="S_TKc"/>
    <property type="match status" value="1"/>
</dbReference>
<evidence type="ECO:0000256" key="13">
    <source>
        <dbReference type="ARBA" id="ARBA00040433"/>
    </source>
</evidence>
<keyword evidence="20" id="KW-0175">Coiled coil</keyword>
<evidence type="ECO:0000256" key="9">
    <source>
        <dbReference type="ARBA" id="ARBA00022843"/>
    </source>
</evidence>
<keyword evidence="2" id="KW-0723">Serine/threonine-protein kinase</keyword>
<evidence type="ECO:0000256" key="17">
    <source>
        <dbReference type="ARBA" id="ARBA00048659"/>
    </source>
</evidence>
<dbReference type="InterPro" id="IPR017441">
    <property type="entry name" value="Protein_kinase_ATP_BS"/>
</dbReference>
<evidence type="ECO:0000256" key="21">
    <source>
        <dbReference type="SAM" id="MobiDB-lite"/>
    </source>
</evidence>
<evidence type="ECO:0000313" key="23">
    <source>
        <dbReference type="EMBL" id="KAK0060851.1"/>
    </source>
</evidence>
<dbReference type="PROSITE" id="PS50011">
    <property type="entry name" value="PROTEIN_KINASE_DOM"/>
    <property type="match status" value="1"/>
</dbReference>
<dbReference type="EMBL" id="JASAOG010000033">
    <property type="protein sequence ID" value="KAK0060851.1"/>
    <property type="molecule type" value="Genomic_DNA"/>
</dbReference>
<evidence type="ECO:0000256" key="20">
    <source>
        <dbReference type="SAM" id="Coils"/>
    </source>
</evidence>
<dbReference type="EC" id="2.7.11.1" evidence="1"/>
<evidence type="ECO:0000256" key="8">
    <source>
        <dbReference type="ARBA" id="ARBA00022840"/>
    </source>
</evidence>
<organism evidence="23 24">
    <name type="scientific">Biomphalaria pfeifferi</name>
    <name type="common">Bloodfluke planorb</name>
    <name type="synonym">Freshwater snail</name>
    <dbReference type="NCBI Taxonomy" id="112525"/>
    <lineage>
        <taxon>Eukaryota</taxon>
        <taxon>Metazoa</taxon>
        <taxon>Spiralia</taxon>
        <taxon>Lophotrochozoa</taxon>
        <taxon>Mollusca</taxon>
        <taxon>Gastropoda</taxon>
        <taxon>Heterobranchia</taxon>
        <taxon>Euthyneura</taxon>
        <taxon>Panpulmonata</taxon>
        <taxon>Hygrophila</taxon>
        <taxon>Lymnaeoidea</taxon>
        <taxon>Planorbidae</taxon>
        <taxon>Biomphalaria</taxon>
    </lineage>
</organism>
<dbReference type="GO" id="GO:0017148">
    <property type="term" value="P:negative regulation of translation"/>
    <property type="evidence" value="ECO:0007669"/>
    <property type="project" value="UniProtKB-KW"/>
</dbReference>
<dbReference type="Gene3D" id="3.30.200.20">
    <property type="entry name" value="Phosphorylase Kinase, domain 1"/>
    <property type="match status" value="1"/>
</dbReference>
<dbReference type="AlphaFoldDB" id="A0AAD8BU19"/>
<reference evidence="23" key="2">
    <citation type="submission" date="2023-04" db="EMBL/GenBank/DDBJ databases">
        <authorList>
            <person name="Bu L."/>
            <person name="Lu L."/>
            <person name="Laidemitt M.R."/>
            <person name="Zhang S.M."/>
            <person name="Mutuku M."/>
            <person name="Mkoji G."/>
            <person name="Steinauer M."/>
            <person name="Loker E.S."/>
        </authorList>
    </citation>
    <scope>NUCLEOTIDE SEQUENCE</scope>
    <source>
        <strain evidence="23">KasaAsao</strain>
        <tissue evidence="23">Whole Snail</tissue>
    </source>
</reference>
<dbReference type="SUPFAM" id="SSF56112">
    <property type="entry name" value="Protein kinase-like (PK-like)"/>
    <property type="match status" value="1"/>
</dbReference>
<evidence type="ECO:0000256" key="3">
    <source>
        <dbReference type="ARBA" id="ARBA00022553"/>
    </source>
</evidence>
<evidence type="ECO:0000256" key="15">
    <source>
        <dbReference type="ARBA" id="ARBA00042914"/>
    </source>
</evidence>
<dbReference type="GO" id="GO:0005737">
    <property type="term" value="C:cytoplasm"/>
    <property type="evidence" value="ECO:0007669"/>
    <property type="project" value="TreeGrafter"/>
</dbReference>
<keyword evidence="3" id="KW-0597">Phosphoprotein</keyword>
<name>A0AAD8BU19_BIOPF</name>
<dbReference type="Proteomes" id="UP001233172">
    <property type="component" value="Unassembled WGS sequence"/>
</dbReference>
<keyword evidence="5" id="KW-0677">Repeat</keyword>
<comment type="similarity">
    <text evidence="12">Belongs to the protein kinase superfamily. Ser/Thr protein kinase family. GCN2 subfamily.</text>
</comment>
<evidence type="ECO:0000256" key="4">
    <source>
        <dbReference type="ARBA" id="ARBA00022679"/>
    </source>
</evidence>
<dbReference type="GO" id="GO:0004694">
    <property type="term" value="F:eukaryotic translation initiation factor 2alpha kinase activity"/>
    <property type="evidence" value="ECO:0007669"/>
    <property type="project" value="TreeGrafter"/>
</dbReference>
<keyword evidence="11" id="KW-0652">Protein synthesis inhibitor</keyword>
<evidence type="ECO:0000256" key="14">
    <source>
        <dbReference type="ARBA" id="ARBA00042456"/>
    </source>
</evidence>
<gene>
    <name evidence="23" type="ORF">Bpfe_009720</name>
</gene>
<reference evidence="23" key="1">
    <citation type="journal article" date="2023" name="PLoS Negl. Trop. Dis.">
        <title>A genome sequence for Biomphalaria pfeifferi, the major vector snail for the human-infecting parasite Schistosoma mansoni.</title>
        <authorList>
            <person name="Bu L."/>
            <person name="Lu L."/>
            <person name="Laidemitt M.R."/>
            <person name="Zhang S.M."/>
            <person name="Mutuku M."/>
            <person name="Mkoji G."/>
            <person name="Steinauer M."/>
            <person name="Loker E.S."/>
        </authorList>
    </citation>
    <scope>NUCLEOTIDE SEQUENCE</scope>
    <source>
        <strain evidence="23">KasaAsao</strain>
    </source>
</reference>
<feature type="domain" description="Protein kinase" evidence="22">
    <location>
        <begin position="199"/>
        <end position="793"/>
    </location>
</feature>
<dbReference type="GO" id="GO:0003743">
    <property type="term" value="F:translation initiation factor activity"/>
    <property type="evidence" value="ECO:0007669"/>
    <property type="project" value="UniProtKB-KW"/>
</dbReference>
<proteinExistence type="inferred from homology"/>
<sequence>MTNPAMKVKSDTLVITMRSDQCANQAQLKAQRAMKTLEESKRHKEYKPKQKEMFFVDNKLQHLIKEKKGDSNDLENKEDAKMLALASSTSIHPHLLMASLLEQLCFMYAKEKSKASQLFKILCNRLIKLNIIAPLSHLDEMSSLRFQQRAMFDKIMRTAIQSLNKSKSLLALPSVEPYLNLSLEEDVISQQTSRYRFEFEELCLLGKGGFGSVYKARNYLDGCEYAVKKIKFKHKNTETLLKLLREVKALANLHHSNIVGYNAAWMEYDNPYMASTGKSLPSSPQKQEYTSATESKNNSTSYSIAFVSDAEENTQETPAHYPELDGNGLAMKAKLFSSIMVKDSLSPPKPTSQRQNADILLASSTMVHREQSQMSSLKMYNKDEEVQSINFSENNCKSQSQSEVLVALESHAEMNDHVTSAHSVHSHYEINFVKTESVTHSGDLLDTRKLSSDHSVHLNQSHLVHTSLISKGLILTHDYEKTFKEDHLSFPHMDTISRPSKKVAEENSVSFKTGDNSLGEKNSLAVVEESSDWLDSISHPVIGIKKEMIPDKLHWAYNKKTSYAYETEDIIDRQKVYDFQSSITLYIQMELCSITLQEWLLNRNTKLQAIEDESLRVDNMRIFHQVLMAVNFIHSQGLIHRDLKPRNIFLSGKELHVKIGDFGLAKEDVFSHGREEIILKPTPTDDDTILYLDTHTTGVGTSSYASPEQLKRSHYDIKSDMYSLGVILFEMFSVFTTEMERLKEIEKLRKKGKCSKQFVQKWTLQADAIKALVSTNPTERPSAQELLNSSLFLSREQQIERLQEVILQQQKELENYKLVLKEKDKAIKERDKKIKEKDKLLFQISRKHIV</sequence>
<evidence type="ECO:0000256" key="5">
    <source>
        <dbReference type="ARBA" id="ARBA00022737"/>
    </source>
</evidence>
<accession>A0AAD8BU19</accession>
<dbReference type="InterPro" id="IPR050339">
    <property type="entry name" value="CC_SR_Kinase"/>
</dbReference>
<feature type="region of interest" description="Disordered" evidence="21">
    <location>
        <begin position="276"/>
        <end position="296"/>
    </location>
</feature>
<dbReference type="Pfam" id="PF22949">
    <property type="entry name" value="HRI2_3H"/>
    <property type="match status" value="1"/>
</dbReference>
<keyword evidence="8 19" id="KW-0067">ATP-binding</keyword>
<dbReference type="GO" id="GO:0005524">
    <property type="term" value="F:ATP binding"/>
    <property type="evidence" value="ECO:0007669"/>
    <property type="project" value="UniProtKB-UniRule"/>
</dbReference>
<keyword evidence="9" id="KW-0832">Ubl conjugation</keyword>
<comment type="subunit">
    <text evidence="16">Synthesized in an inactive form that binds to the N-terminal domain of CDC37. Has to be associated with a multiprotein complex containing Hsp90, CDC37 and PPP5C for maturation and activation by autophosphorylation. The phosphatase PPP5C modulates this activation. Homodimer; homodimerizes in presence of heme, forming a disulfide-linked inactive homodimer. Interacts with DELE1; binds both to full-length DELE1 and processed form of DELE1 (S-DELE1) in response to stress, leading to activate its protein kinase activity and trigger the integrated stress response (ISR).</text>
</comment>
<keyword evidence="23" id="KW-0396">Initiation factor</keyword>
<keyword evidence="4" id="KW-0808">Transferase</keyword>
<evidence type="ECO:0000259" key="22">
    <source>
        <dbReference type="PROSITE" id="PS50011"/>
    </source>
</evidence>
<protein>
    <recommendedName>
        <fullName evidence="13">Eukaryotic translation initiation factor 2-alpha kinase 1</fullName>
        <ecNumber evidence="1">2.7.11.1</ecNumber>
    </recommendedName>
    <alternativeName>
        <fullName evidence="15">Heme-regulated eukaryotic initiation factor eIF-2-alpha kinase</fullName>
    </alternativeName>
    <alternativeName>
        <fullName evidence="14">Hemin-sensitive initiation factor 2-alpha kinase</fullName>
    </alternativeName>
</protein>
<dbReference type="Pfam" id="PF00069">
    <property type="entry name" value="Pkinase"/>
    <property type="match status" value="2"/>
</dbReference>
<dbReference type="InterPro" id="IPR008271">
    <property type="entry name" value="Ser/Thr_kinase_AS"/>
</dbReference>
<feature type="binding site" evidence="19">
    <location>
        <position position="229"/>
    </location>
    <ligand>
        <name>ATP</name>
        <dbReference type="ChEBI" id="CHEBI:30616"/>
    </ligand>
</feature>
<evidence type="ECO:0000313" key="24">
    <source>
        <dbReference type="Proteomes" id="UP001233172"/>
    </source>
</evidence>
<dbReference type="PANTHER" id="PTHR11042">
    <property type="entry name" value="EUKARYOTIC TRANSLATION INITIATION FACTOR 2-ALPHA KINASE EIF2-ALPHA KINASE -RELATED"/>
    <property type="match status" value="1"/>
</dbReference>
<dbReference type="PROSITE" id="PS00107">
    <property type="entry name" value="PROTEIN_KINASE_ATP"/>
    <property type="match status" value="1"/>
</dbReference>
<evidence type="ECO:0000256" key="16">
    <source>
        <dbReference type="ARBA" id="ARBA00046654"/>
    </source>
</evidence>
<evidence type="ECO:0000256" key="18">
    <source>
        <dbReference type="ARBA" id="ARBA00048977"/>
    </source>
</evidence>
<keyword evidence="24" id="KW-1185">Reference proteome</keyword>
<comment type="catalytic activity">
    <reaction evidence="18">
        <text>L-seryl-[protein] + ATP = O-phospho-L-seryl-[protein] + ADP + H(+)</text>
        <dbReference type="Rhea" id="RHEA:17989"/>
        <dbReference type="Rhea" id="RHEA-COMP:9863"/>
        <dbReference type="Rhea" id="RHEA-COMP:11604"/>
        <dbReference type="ChEBI" id="CHEBI:15378"/>
        <dbReference type="ChEBI" id="CHEBI:29999"/>
        <dbReference type="ChEBI" id="CHEBI:30616"/>
        <dbReference type="ChEBI" id="CHEBI:83421"/>
        <dbReference type="ChEBI" id="CHEBI:456216"/>
        <dbReference type="EC" id="2.7.11.1"/>
    </reaction>
    <physiologicalReaction direction="left-to-right" evidence="18">
        <dbReference type="Rhea" id="RHEA:17990"/>
    </physiologicalReaction>
</comment>
<dbReference type="InterPro" id="IPR011009">
    <property type="entry name" value="Kinase-like_dom_sf"/>
</dbReference>
<dbReference type="InterPro" id="IPR000719">
    <property type="entry name" value="Prot_kinase_dom"/>
</dbReference>
<dbReference type="Gene3D" id="1.10.510.10">
    <property type="entry name" value="Transferase(Phosphotransferase) domain 1"/>
    <property type="match status" value="1"/>
</dbReference>
<evidence type="ECO:0000256" key="1">
    <source>
        <dbReference type="ARBA" id="ARBA00012513"/>
    </source>
</evidence>
<keyword evidence="6 19" id="KW-0547">Nucleotide-binding</keyword>
<dbReference type="PROSITE" id="PS00108">
    <property type="entry name" value="PROTEIN_KINASE_ST"/>
    <property type="match status" value="1"/>
</dbReference>
<dbReference type="InterPro" id="IPR054521">
    <property type="entry name" value="HRI2_3H"/>
</dbReference>
<feature type="coiled-coil region" evidence="20">
    <location>
        <begin position="799"/>
        <end position="826"/>
    </location>
</feature>